<feature type="non-terminal residue" evidence="1">
    <location>
        <position position="247"/>
    </location>
</feature>
<proteinExistence type="predicted"/>
<evidence type="ECO:0000313" key="1">
    <source>
        <dbReference type="EMBL" id="KAJ7634058.1"/>
    </source>
</evidence>
<dbReference type="AlphaFoldDB" id="A0AAD7FN93"/>
<comment type="caution">
    <text evidence="1">The sequence shown here is derived from an EMBL/GenBank/DDBJ whole genome shotgun (WGS) entry which is preliminary data.</text>
</comment>
<reference evidence="1" key="1">
    <citation type="submission" date="2023-03" db="EMBL/GenBank/DDBJ databases">
        <title>Massive genome expansion in bonnet fungi (Mycena s.s.) driven by repeated elements and novel gene families across ecological guilds.</title>
        <authorList>
            <consortium name="Lawrence Berkeley National Laboratory"/>
            <person name="Harder C.B."/>
            <person name="Miyauchi S."/>
            <person name="Viragh M."/>
            <person name="Kuo A."/>
            <person name="Thoen E."/>
            <person name="Andreopoulos B."/>
            <person name="Lu D."/>
            <person name="Skrede I."/>
            <person name="Drula E."/>
            <person name="Henrissat B."/>
            <person name="Morin E."/>
            <person name="Kohler A."/>
            <person name="Barry K."/>
            <person name="LaButti K."/>
            <person name="Morin E."/>
            <person name="Salamov A."/>
            <person name="Lipzen A."/>
            <person name="Mereny Z."/>
            <person name="Hegedus B."/>
            <person name="Baldrian P."/>
            <person name="Stursova M."/>
            <person name="Weitz H."/>
            <person name="Taylor A."/>
            <person name="Grigoriev I.V."/>
            <person name="Nagy L.G."/>
            <person name="Martin F."/>
            <person name="Kauserud H."/>
        </authorList>
    </citation>
    <scope>NUCLEOTIDE SEQUENCE</scope>
    <source>
        <strain evidence="1">CBHHK067</strain>
    </source>
</reference>
<organism evidence="1 2">
    <name type="scientific">Mycena rosella</name>
    <name type="common">Pink bonnet</name>
    <name type="synonym">Agaricus rosellus</name>
    <dbReference type="NCBI Taxonomy" id="1033263"/>
    <lineage>
        <taxon>Eukaryota</taxon>
        <taxon>Fungi</taxon>
        <taxon>Dikarya</taxon>
        <taxon>Basidiomycota</taxon>
        <taxon>Agaricomycotina</taxon>
        <taxon>Agaricomycetes</taxon>
        <taxon>Agaricomycetidae</taxon>
        <taxon>Agaricales</taxon>
        <taxon>Marasmiineae</taxon>
        <taxon>Mycenaceae</taxon>
        <taxon>Mycena</taxon>
    </lineage>
</organism>
<sequence length="247" mass="25932">MAHVASGTSIADGDCLICSRLARARARRRTHAAILHFGVGVRINCRWGGSTWSMPAVVHSGRDLALAGGAGARDGSGCGASRRWGSWYPTERRAMSSYGIQRAAARVRSRQGHPSLVRRTYRGVGVRDVDVSGAGPVVWYFAAMSYGGMRTTWGAHASARNCGSCAALLLRCSLAGHGRSVARSPAYRGAFGAVLTRCWATCCSVAAMLSGGTRTTWGAWRRVWCGAWCGASAMLGLGLDGGSGGFT</sequence>
<dbReference type="EMBL" id="JARKIE010000475">
    <property type="protein sequence ID" value="KAJ7634058.1"/>
    <property type="molecule type" value="Genomic_DNA"/>
</dbReference>
<accession>A0AAD7FN93</accession>
<evidence type="ECO:0000313" key="2">
    <source>
        <dbReference type="Proteomes" id="UP001221757"/>
    </source>
</evidence>
<dbReference type="Proteomes" id="UP001221757">
    <property type="component" value="Unassembled WGS sequence"/>
</dbReference>
<name>A0AAD7FN93_MYCRO</name>
<keyword evidence="2" id="KW-1185">Reference proteome</keyword>
<gene>
    <name evidence="1" type="ORF">B0H17DRAFT_1107653</name>
</gene>
<protein>
    <submittedName>
        <fullName evidence="1">Uncharacterized protein</fullName>
    </submittedName>
</protein>